<accession>A0A4Z1G7M4</accession>
<keyword evidence="3" id="KW-1185">Reference proteome</keyword>
<dbReference type="AlphaFoldDB" id="A0A4Z1G7M4"/>
<feature type="compositionally biased region" description="Basic and acidic residues" evidence="1">
    <location>
        <begin position="45"/>
        <end position="58"/>
    </location>
</feature>
<evidence type="ECO:0000256" key="1">
    <source>
        <dbReference type="SAM" id="MobiDB-lite"/>
    </source>
</evidence>
<feature type="compositionally biased region" description="Acidic residues" evidence="1">
    <location>
        <begin position="63"/>
        <end position="77"/>
    </location>
</feature>
<proteinExistence type="predicted"/>
<evidence type="ECO:0000313" key="3">
    <source>
        <dbReference type="Proteomes" id="UP000297814"/>
    </source>
</evidence>
<gene>
    <name evidence="2" type="ORF">BHYA_0885g00020</name>
</gene>
<reference evidence="2 3" key="1">
    <citation type="submission" date="2017-12" db="EMBL/GenBank/DDBJ databases">
        <title>Comparative genomics of Botrytis spp.</title>
        <authorList>
            <person name="Valero-Jimenez C.A."/>
            <person name="Tapia P."/>
            <person name="Veloso J."/>
            <person name="Silva-Moreno E."/>
            <person name="Staats M."/>
            <person name="Valdes J.H."/>
            <person name="Van Kan J.A.L."/>
        </authorList>
    </citation>
    <scope>NUCLEOTIDE SEQUENCE [LARGE SCALE GENOMIC DNA]</scope>
    <source>
        <strain evidence="2 3">Bh0001</strain>
    </source>
</reference>
<sequence length="102" mass="11325">MEPSPLFPRSTSLFPHHTPDEQGTFVVFEEFDYIGANEELLIPGEEMHEERSVNDGKGMDVVSESESEEIGVEDVSWEEGKGLRRGLGLGRRGIEKDSVGGF</sequence>
<dbReference type="EMBL" id="PQXK01000880">
    <property type="protein sequence ID" value="TGO31422.1"/>
    <property type="molecule type" value="Genomic_DNA"/>
</dbReference>
<evidence type="ECO:0000313" key="2">
    <source>
        <dbReference type="EMBL" id="TGO31422.1"/>
    </source>
</evidence>
<comment type="caution">
    <text evidence="2">The sequence shown here is derived from an EMBL/GenBank/DDBJ whole genome shotgun (WGS) entry which is preliminary data.</text>
</comment>
<name>A0A4Z1G7M4_9HELO</name>
<protein>
    <submittedName>
        <fullName evidence="2">Uncharacterized protein</fullName>
    </submittedName>
</protein>
<organism evidence="2 3">
    <name type="scientific">Botrytis hyacinthi</name>
    <dbReference type="NCBI Taxonomy" id="278943"/>
    <lineage>
        <taxon>Eukaryota</taxon>
        <taxon>Fungi</taxon>
        <taxon>Dikarya</taxon>
        <taxon>Ascomycota</taxon>
        <taxon>Pezizomycotina</taxon>
        <taxon>Leotiomycetes</taxon>
        <taxon>Helotiales</taxon>
        <taxon>Sclerotiniaceae</taxon>
        <taxon>Botrytis</taxon>
    </lineage>
</organism>
<feature type="region of interest" description="Disordered" evidence="1">
    <location>
        <begin position="43"/>
        <end position="77"/>
    </location>
</feature>
<dbReference type="Proteomes" id="UP000297814">
    <property type="component" value="Unassembled WGS sequence"/>
</dbReference>